<evidence type="ECO:0000256" key="6">
    <source>
        <dbReference type="ARBA" id="ARBA00023163"/>
    </source>
</evidence>
<evidence type="ECO:0000256" key="3">
    <source>
        <dbReference type="ARBA" id="ARBA00020628"/>
    </source>
</evidence>
<evidence type="ECO:0000256" key="9">
    <source>
        <dbReference type="RuleBase" id="RU364142"/>
    </source>
</evidence>
<dbReference type="OrthoDB" id="5549158at2759"/>
<comment type="function">
    <text evidence="9">Component of the Mediator complex, a coactivator involved in the regulated transcription of nearly all RNA polymerase II-dependent genes. Mediator functions as a bridge to convey information from gene-specific regulatory proteins to the basal RNA polymerase II transcription machinery. Mediator is recruited to promoters by direct interactions with regulatory proteins and serves as a scaffold for the assembly of a functional preinitiation complex with RNA polymerase II and the general transcription factors.</text>
</comment>
<evidence type="ECO:0000256" key="1">
    <source>
        <dbReference type="ARBA" id="ARBA00004123"/>
    </source>
</evidence>
<dbReference type="Proteomes" id="UP000054007">
    <property type="component" value="Unassembled WGS sequence"/>
</dbReference>
<evidence type="ECO:0000313" key="10">
    <source>
        <dbReference type="EMBL" id="KIY72821.1"/>
    </source>
</evidence>
<dbReference type="PANTHER" id="PTHR35784">
    <property type="entry name" value="MEDIATOR OF RNA POLYMERASE II TRANSCRIPTION SUBUNIT 5"/>
    <property type="match status" value="1"/>
</dbReference>
<proteinExistence type="inferred from homology"/>
<evidence type="ECO:0000256" key="2">
    <source>
        <dbReference type="ARBA" id="ARBA00008782"/>
    </source>
</evidence>
<dbReference type="AlphaFoldDB" id="A0A0D7BT94"/>
<evidence type="ECO:0000313" key="11">
    <source>
        <dbReference type="Proteomes" id="UP000054007"/>
    </source>
</evidence>
<keyword evidence="4 9" id="KW-0805">Transcription regulation</keyword>
<dbReference type="Pfam" id="PF08689">
    <property type="entry name" value="Med5"/>
    <property type="match status" value="1"/>
</dbReference>
<comment type="similarity">
    <text evidence="2 9">Belongs to the Mediator complex subunit 5 family.</text>
</comment>
<evidence type="ECO:0000256" key="4">
    <source>
        <dbReference type="ARBA" id="ARBA00023015"/>
    </source>
</evidence>
<comment type="subcellular location">
    <subcellularLocation>
        <location evidence="1 9">Nucleus</location>
    </subcellularLocation>
</comment>
<dbReference type="GO" id="GO:0003712">
    <property type="term" value="F:transcription coregulator activity"/>
    <property type="evidence" value="ECO:0007669"/>
    <property type="project" value="InterPro"/>
</dbReference>
<dbReference type="PANTHER" id="PTHR35784:SF1">
    <property type="entry name" value="MEDIATOR OF RNA POLYMERASE II TRANSCRIPTION SUBUNIT 5"/>
    <property type="match status" value="1"/>
</dbReference>
<gene>
    <name evidence="9" type="primary">MED5</name>
    <name evidence="10" type="ORF">CYLTODRAFT_486057</name>
</gene>
<name>A0A0D7BT94_9AGAR</name>
<evidence type="ECO:0000256" key="5">
    <source>
        <dbReference type="ARBA" id="ARBA00023159"/>
    </source>
</evidence>
<evidence type="ECO:0000256" key="7">
    <source>
        <dbReference type="ARBA" id="ARBA00023242"/>
    </source>
</evidence>
<accession>A0A0D7BT94</accession>
<reference evidence="10 11" key="1">
    <citation type="journal article" date="2015" name="Fungal Genet. Biol.">
        <title>Evolution of novel wood decay mechanisms in Agaricales revealed by the genome sequences of Fistulina hepatica and Cylindrobasidium torrendii.</title>
        <authorList>
            <person name="Floudas D."/>
            <person name="Held B.W."/>
            <person name="Riley R."/>
            <person name="Nagy L.G."/>
            <person name="Koehler G."/>
            <person name="Ransdell A.S."/>
            <person name="Younus H."/>
            <person name="Chow J."/>
            <person name="Chiniquy J."/>
            <person name="Lipzen A."/>
            <person name="Tritt A."/>
            <person name="Sun H."/>
            <person name="Haridas S."/>
            <person name="LaButti K."/>
            <person name="Ohm R.A."/>
            <person name="Kues U."/>
            <person name="Blanchette R.A."/>
            <person name="Grigoriev I.V."/>
            <person name="Minto R.E."/>
            <person name="Hibbett D.S."/>
        </authorList>
    </citation>
    <scope>NUCLEOTIDE SEQUENCE [LARGE SCALE GENOMIC DNA]</scope>
    <source>
        <strain evidence="10 11">FP15055 ss-10</strain>
    </source>
</reference>
<comment type="subunit">
    <text evidence="9">Component of the Mediator complex.</text>
</comment>
<protein>
    <recommendedName>
        <fullName evidence="3 9">Mediator of RNA polymerase II transcription subunit 5</fullName>
    </recommendedName>
    <alternativeName>
        <fullName evidence="8 9">Mediator complex subunit 5</fullName>
    </alternativeName>
</protein>
<keyword evidence="11" id="KW-1185">Reference proteome</keyword>
<keyword evidence="5 9" id="KW-0010">Activator</keyword>
<sequence length="951" mass="104381">MSLVELTRNCYQSGVSASRWLNLCRVFIQNDAMLQTLEKEDVQRQLADSVILVFRDYPGDLELKSYLDRAIQERELALNVYVSTFLKAAQSTALHNAATLDLLCQVVIRAQDVGPTIGSIVAFNEIPEVVLGLLRDSLALVHIAYKVQQSSSFHYVTESAEQVAVYLATCVTRPMLEELSNMDLIFLCTENVSALISQHELQSHTRSVLEAFRMTIHAAFGDSDVQMMQSLTVVLGKGDVIGPNSLSDTITPGMVLHHFIMNRAGPFGSGSLKGATAFLVATFHWSSWSPTVFYSQLFVSAFQSLSQKKGPVAILWRSFIIGRLPSILASFEDAMKQDSHPDWKVAMQRAMSNVQQRKDTMNLSEHRIAEAEGVEATHVSLFRVLLASLVAAGLLEENFATSLDPGMPVAKVHPLLADAQIAGMGTDFEGYIAMKIPVDVSSEDLTLFVERVCKDPAAHATFSKILLERVVAMTTSMEVEGLSNVCKILSTHGLILDIFSLYVPVSGLLRHLILFIDKYDCETVGDPQTAVSYLGEIVLFTQYALTYFNMDETSFKDEDGTVSPRFLQTTAEVRTPDRMSTSHATAFKTWFQTLFDSSSDGIEDGILRSSQPKILLQISASLIFAAIKAKDEHKIDNEVLNNGVSFFKEQLLNWTSLGILKALTREVHQSGFKQSTHLDVLQQLLTAPHCPKTAIRLCGSQIIATLSSKNAKACTTFEVGNLQSRVAEVLGDTEIGRISRALTSTAPNSWHDQVRPVIYNALDQARSGQSIFIDVNRLSRSTTPTKLLQSLWNEVSVAASIGPAGIGGVGVSPASDLENCRRIATFVLTVPLTPTCPPLLPIFLHRVLPSVILSLDALDATQQMNHIEILVILISSVMTFALHLELALRGTLWEKHSVLGENIIFAAKRLASDLRGMKPSPTSMAILQRLGSAQSFVSNFPVFMNSDTAGP</sequence>
<dbReference type="GO" id="GO:0006357">
    <property type="term" value="P:regulation of transcription by RNA polymerase II"/>
    <property type="evidence" value="ECO:0007669"/>
    <property type="project" value="InterPro"/>
</dbReference>
<organism evidence="10 11">
    <name type="scientific">Cylindrobasidium torrendii FP15055 ss-10</name>
    <dbReference type="NCBI Taxonomy" id="1314674"/>
    <lineage>
        <taxon>Eukaryota</taxon>
        <taxon>Fungi</taxon>
        <taxon>Dikarya</taxon>
        <taxon>Basidiomycota</taxon>
        <taxon>Agaricomycotina</taxon>
        <taxon>Agaricomycetes</taxon>
        <taxon>Agaricomycetidae</taxon>
        <taxon>Agaricales</taxon>
        <taxon>Marasmiineae</taxon>
        <taxon>Physalacriaceae</taxon>
        <taxon>Cylindrobasidium</taxon>
    </lineage>
</organism>
<evidence type="ECO:0000256" key="8">
    <source>
        <dbReference type="ARBA" id="ARBA00031256"/>
    </source>
</evidence>
<dbReference type="EMBL" id="KN880440">
    <property type="protein sequence ID" value="KIY72821.1"/>
    <property type="molecule type" value="Genomic_DNA"/>
</dbReference>
<keyword evidence="7 9" id="KW-0539">Nucleus</keyword>
<dbReference type="InterPro" id="IPR014801">
    <property type="entry name" value="Mediator_Med5_fun"/>
</dbReference>
<dbReference type="STRING" id="1314674.A0A0D7BT94"/>
<dbReference type="GO" id="GO:0016592">
    <property type="term" value="C:mediator complex"/>
    <property type="evidence" value="ECO:0007669"/>
    <property type="project" value="InterPro"/>
</dbReference>
<keyword evidence="6 9" id="KW-0804">Transcription</keyword>